<dbReference type="EMBL" id="GL377596">
    <property type="protein sequence ID" value="EFJ22324.1"/>
    <property type="molecule type" value="Genomic_DNA"/>
</dbReference>
<protein>
    <submittedName>
        <fullName evidence="1">Uncharacterized protein</fullName>
    </submittedName>
</protein>
<evidence type="ECO:0000313" key="2">
    <source>
        <dbReference type="Proteomes" id="UP000001514"/>
    </source>
</evidence>
<dbReference type="InParanoid" id="D8RZM7"/>
<evidence type="ECO:0000313" key="1">
    <source>
        <dbReference type="EMBL" id="EFJ22324.1"/>
    </source>
</evidence>
<dbReference type="KEGG" id="smo:SELMODRAFT_416548"/>
<dbReference type="AlphaFoldDB" id="D8RZM7"/>
<gene>
    <name evidence="1" type="ORF">SELMODRAFT_416548</name>
</gene>
<organism evidence="2">
    <name type="scientific">Selaginella moellendorffii</name>
    <name type="common">Spikemoss</name>
    <dbReference type="NCBI Taxonomy" id="88036"/>
    <lineage>
        <taxon>Eukaryota</taxon>
        <taxon>Viridiplantae</taxon>
        <taxon>Streptophyta</taxon>
        <taxon>Embryophyta</taxon>
        <taxon>Tracheophyta</taxon>
        <taxon>Lycopodiopsida</taxon>
        <taxon>Selaginellales</taxon>
        <taxon>Selaginellaceae</taxon>
        <taxon>Selaginella</taxon>
    </lineage>
</organism>
<proteinExistence type="predicted"/>
<sequence>MRECRMRNATGSGGMLGWNCSAVGRLSTQSTAALGSEVPEGPRFESNGDSYARATIESDLESWEMVSQLKYLRTMLALHNYEKAFMGVSHHQVGASTCLSSHESHGTAVFLPRSWQLLFKGRNL</sequence>
<keyword evidence="2" id="KW-1185">Reference proteome</keyword>
<reference evidence="1 2" key="1">
    <citation type="journal article" date="2011" name="Science">
        <title>The Selaginella genome identifies genetic changes associated with the evolution of vascular plants.</title>
        <authorList>
            <person name="Banks J.A."/>
            <person name="Nishiyama T."/>
            <person name="Hasebe M."/>
            <person name="Bowman J.L."/>
            <person name="Gribskov M."/>
            <person name="dePamphilis C."/>
            <person name="Albert V.A."/>
            <person name="Aono N."/>
            <person name="Aoyama T."/>
            <person name="Ambrose B.A."/>
            <person name="Ashton N.W."/>
            <person name="Axtell M.J."/>
            <person name="Barker E."/>
            <person name="Barker M.S."/>
            <person name="Bennetzen J.L."/>
            <person name="Bonawitz N.D."/>
            <person name="Chapple C."/>
            <person name="Cheng C."/>
            <person name="Correa L.G."/>
            <person name="Dacre M."/>
            <person name="DeBarry J."/>
            <person name="Dreyer I."/>
            <person name="Elias M."/>
            <person name="Engstrom E.M."/>
            <person name="Estelle M."/>
            <person name="Feng L."/>
            <person name="Finet C."/>
            <person name="Floyd S.K."/>
            <person name="Frommer W.B."/>
            <person name="Fujita T."/>
            <person name="Gramzow L."/>
            <person name="Gutensohn M."/>
            <person name="Harholt J."/>
            <person name="Hattori M."/>
            <person name="Heyl A."/>
            <person name="Hirai T."/>
            <person name="Hiwatashi Y."/>
            <person name="Ishikawa M."/>
            <person name="Iwata M."/>
            <person name="Karol K.G."/>
            <person name="Koehler B."/>
            <person name="Kolukisaoglu U."/>
            <person name="Kubo M."/>
            <person name="Kurata T."/>
            <person name="Lalonde S."/>
            <person name="Li K."/>
            <person name="Li Y."/>
            <person name="Litt A."/>
            <person name="Lyons E."/>
            <person name="Manning G."/>
            <person name="Maruyama T."/>
            <person name="Michael T.P."/>
            <person name="Mikami K."/>
            <person name="Miyazaki S."/>
            <person name="Morinaga S."/>
            <person name="Murata T."/>
            <person name="Mueller-Roeber B."/>
            <person name="Nelson D.R."/>
            <person name="Obara M."/>
            <person name="Oguri Y."/>
            <person name="Olmstead R.G."/>
            <person name="Onodera N."/>
            <person name="Petersen B.L."/>
            <person name="Pils B."/>
            <person name="Prigge M."/>
            <person name="Rensing S.A."/>
            <person name="Riano-Pachon D.M."/>
            <person name="Roberts A.W."/>
            <person name="Sato Y."/>
            <person name="Scheller H.V."/>
            <person name="Schulz B."/>
            <person name="Schulz C."/>
            <person name="Shakirov E.V."/>
            <person name="Shibagaki N."/>
            <person name="Shinohara N."/>
            <person name="Shippen D.E."/>
            <person name="Soerensen I."/>
            <person name="Sotooka R."/>
            <person name="Sugimoto N."/>
            <person name="Sugita M."/>
            <person name="Sumikawa N."/>
            <person name="Tanurdzic M."/>
            <person name="Theissen G."/>
            <person name="Ulvskov P."/>
            <person name="Wakazuki S."/>
            <person name="Weng J.K."/>
            <person name="Willats W.W."/>
            <person name="Wipf D."/>
            <person name="Wolf P.G."/>
            <person name="Yang L."/>
            <person name="Zimmer A.D."/>
            <person name="Zhu Q."/>
            <person name="Mitros T."/>
            <person name="Hellsten U."/>
            <person name="Loque D."/>
            <person name="Otillar R."/>
            <person name="Salamov A."/>
            <person name="Schmutz J."/>
            <person name="Shapiro H."/>
            <person name="Lindquist E."/>
            <person name="Lucas S."/>
            <person name="Rokhsar D."/>
            <person name="Grigoriev I.V."/>
        </authorList>
    </citation>
    <scope>NUCLEOTIDE SEQUENCE [LARGE SCALE GENOMIC DNA]</scope>
</reference>
<accession>D8RZM7</accession>
<dbReference type="Proteomes" id="UP000001514">
    <property type="component" value="Unassembled WGS sequence"/>
</dbReference>
<dbReference type="HOGENOM" id="CLU_2007890_0_0_1"/>
<dbReference type="Gramene" id="EFJ22324">
    <property type="protein sequence ID" value="EFJ22324"/>
    <property type="gene ID" value="SELMODRAFT_416548"/>
</dbReference>
<name>D8RZM7_SELML</name>